<comment type="caution">
    <text evidence="1">The sequence shown here is derived from an EMBL/GenBank/DDBJ whole genome shotgun (WGS) entry which is preliminary data.</text>
</comment>
<reference evidence="1 2" key="1">
    <citation type="submission" date="2017-09" db="EMBL/GenBank/DDBJ databases">
        <title>Large-scale bioinformatics analysis of Bacillus genomes uncovers conserved roles of natural products in bacterial physiology.</title>
        <authorList>
            <consortium name="Agbiome Team Llc"/>
            <person name="Bleich R.M."/>
            <person name="Grubbs K.J."/>
            <person name="Santa Maria K.C."/>
            <person name="Allen S.E."/>
            <person name="Farag S."/>
            <person name="Shank E.A."/>
            <person name="Bowers A."/>
        </authorList>
    </citation>
    <scope>NUCLEOTIDE SEQUENCE [LARGE SCALE GENOMIC DNA]</scope>
    <source>
        <strain evidence="1 2">AFS085496</strain>
    </source>
</reference>
<name>A0A9X6ZVG5_BACTU</name>
<evidence type="ECO:0000313" key="1">
    <source>
        <dbReference type="EMBL" id="PFJ42786.1"/>
    </source>
</evidence>
<protein>
    <submittedName>
        <fullName evidence="1">Uncharacterized protein</fullName>
    </submittedName>
</protein>
<evidence type="ECO:0000313" key="2">
    <source>
        <dbReference type="Proteomes" id="UP000224003"/>
    </source>
</evidence>
<gene>
    <name evidence="1" type="ORF">COJ15_05440</name>
</gene>
<organism evidence="1 2">
    <name type="scientific">Bacillus thuringiensis</name>
    <dbReference type="NCBI Taxonomy" id="1428"/>
    <lineage>
        <taxon>Bacteria</taxon>
        <taxon>Bacillati</taxon>
        <taxon>Bacillota</taxon>
        <taxon>Bacilli</taxon>
        <taxon>Bacillales</taxon>
        <taxon>Bacillaceae</taxon>
        <taxon>Bacillus</taxon>
        <taxon>Bacillus cereus group</taxon>
    </lineage>
</organism>
<dbReference type="AlphaFoldDB" id="A0A9X6ZVG5"/>
<proteinExistence type="predicted"/>
<dbReference type="EMBL" id="NUVX01000007">
    <property type="protein sequence ID" value="PFJ42786.1"/>
    <property type="molecule type" value="Genomic_DNA"/>
</dbReference>
<sequence>MLLPKNKLKEDISFIRKNNLEHVLKERGYDFYYYSHKPLYEFTIEYRTDSHIIRIQHIERRNNNKRNTTNKEQTAISVRFDIVFRDTIEVKTISKEIFKFLYVKNDAKWTTIIEKLILDIEQIKEDHEKSASLSA</sequence>
<accession>A0A9X6ZVG5</accession>
<dbReference type="Proteomes" id="UP000224003">
    <property type="component" value="Unassembled WGS sequence"/>
</dbReference>
<dbReference type="RefSeq" id="WP_098516860.1">
    <property type="nucleotide sequence ID" value="NZ_NUVX01000007.1"/>
</dbReference>